<keyword evidence="3" id="KW-1185">Reference proteome</keyword>
<reference evidence="2" key="1">
    <citation type="submission" date="2023-02" db="EMBL/GenBank/DDBJ databases">
        <title>Colletotrichum kahawae CIFC_Que2 genome sequencing and assembly.</title>
        <authorList>
            <person name="Baroncelli R."/>
        </authorList>
    </citation>
    <scope>NUCLEOTIDE SEQUENCE</scope>
    <source>
        <strain evidence="2">CIFC_Que2</strain>
    </source>
</reference>
<evidence type="ECO:0000256" key="1">
    <source>
        <dbReference type="SAM" id="Phobius"/>
    </source>
</evidence>
<dbReference type="EMBL" id="VYYT01000342">
    <property type="protein sequence ID" value="KAK2741064.1"/>
    <property type="molecule type" value="Genomic_DNA"/>
</dbReference>
<keyword evidence="1" id="KW-0472">Membrane</keyword>
<keyword evidence="1" id="KW-1133">Transmembrane helix</keyword>
<evidence type="ECO:0000313" key="3">
    <source>
        <dbReference type="Proteomes" id="UP001281614"/>
    </source>
</evidence>
<dbReference type="AlphaFoldDB" id="A0AAD9Y5N5"/>
<proteinExistence type="predicted"/>
<evidence type="ECO:0000313" key="2">
    <source>
        <dbReference type="EMBL" id="KAK2741064.1"/>
    </source>
</evidence>
<dbReference type="Proteomes" id="UP001281614">
    <property type="component" value="Unassembled WGS sequence"/>
</dbReference>
<accession>A0AAD9Y5N5</accession>
<comment type="caution">
    <text evidence="2">The sequence shown here is derived from an EMBL/GenBank/DDBJ whole genome shotgun (WGS) entry which is preliminary data.</text>
</comment>
<gene>
    <name evidence="2" type="ORF">CKAH01_18546</name>
</gene>
<protein>
    <submittedName>
        <fullName evidence="2">Ankyrin repeat protein</fullName>
    </submittedName>
</protein>
<keyword evidence="1" id="KW-0812">Transmembrane</keyword>
<sequence length="123" mass="13707">MSESTRWADCIMLAMAPLGVITILVSAIRVGGFRWLRALIGRSTENVVAVELEVMSCTSTESCELWNGQTVVRCPGTADICEFICLYPPNPNVKELRSVRIMDMEEAISNSKLLYEVPEYKGM</sequence>
<feature type="transmembrane region" description="Helical" evidence="1">
    <location>
        <begin position="6"/>
        <end position="28"/>
    </location>
</feature>
<organism evidence="2 3">
    <name type="scientific">Colletotrichum kahawae</name>
    <name type="common">Coffee berry disease fungus</name>
    <dbReference type="NCBI Taxonomy" id="34407"/>
    <lineage>
        <taxon>Eukaryota</taxon>
        <taxon>Fungi</taxon>
        <taxon>Dikarya</taxon>
        <taxon>Ascomycota</taxon>
        <taxon>Pezizomycotina</taxon>
        <taxon>Sordariomycetes</taxon>
        <taxon>Hypocreomycetidae</taxon>
        <taxon>Glomerellales</taxon>
        <taxon>Glomerellaceae</taxon>
        <taxon>Colletotrichum</taxon>
        <taxon>Colletotrichum gloeosporioides species complex</taxon>
    </lineage>
</organism>
<name>A0AAD9Y5N5_COLKA</name>